<feature type="region of interest" description="Disordered" evidence="4">
    <location>
        <begin position="128"/>
        <end position="163"/>
    </location>
</feature>
<name>A0A3G8H5G6_9BURK</name>
<sequence length="163" mass="17670">MTAKRNRERYAPECGAAAGSEPRHGRLALALPVRAPEECRPAPPARHVSTTHLRRFVLLMQYESAVAAEHYTGVRAASIRYAVQRLEERLGTALFNRSPSAMSPTAAADRLYPCAVRLLDMWDTLTGGSAHDASQSQRSPQAPQGPDAPDACDASLPPGPLWE</sequence>
<dbReference type="Gene3D" id="1.10.10.10">
    <property type="entry name" value="Winged helix-like DNA-binding domain superfamily/Winged helix DNA-binding domain"/>
    <property type="match status" value="1"/>
</dbReference>
<dbReference type="InterPro" id="IPR036390">
    <property type="entry name" value="WH_DNA-bd_sf"/>
</dbReference>
<dbReference type="PANTHER" id="PTHR30126">
    <property type="entry name" value="HTH-TYPE TRANSCRIPTIONAL REGULATOR"/>
    <property type="match status" value="1"/>
</dbReference>
<dbReference type="Proteomes" id="UP000270411">
    <property type="component" value="Chromosome 2"/>
</dbReference>
<dbReference type="KEGG" id="cpau:EHF44_19715"/>
<evidence type="ECO:0000256" key="1">
    <source>
        <dbReference type="ARBA" id="ARBA00009437"/>
    </source>
</evidence>
<dbReference type="GO" id="GO:0003700">
    <property type="term" value="F:DNA-binding transcription factor activity"/>
    <property type="evidence" value="ECO:0007669"/>
    <property type="project" value="InterPro"/>
</dbReference>
<dbReference type="EMBL" id="CP033970">
    <property type="protein sequence ID" value="AZG15694.1"/>
    <property type="molecule type" value="Genomic_DNA"/>
</dbReference>
<dbReference type="OrthoDB" id="9067838at2"/>
<keyword evidence="3" id="KW-0804">Transcription</keyword>
<evidence type="ECO:0000259" key="5">
    <source>
        <dbReference type="PROSITE" id="PS50931"/>
    </source>
</evidence>
<feature type="compositionally biased region" description="Low complexity" evidence="4">
    <location>
        <begin position="133"/>
        <end position="154"/>
    </location>
</feature>
<dbReference type="PANTHER" id="PTHR30126:SF39">
    <property type="entry name" value="HTH-TYPE TRANSCRIPTIONAL REGULATOR CYSL"/>
    <property type="match status" value="1"/>
</dbReference>
<accession>A0A3G8H5G6</accession>
<dbReference type="InterPro" id="IPR036388">
    <property type="entry name" value="WH-like_DNA-bd_sf"/>
</dbReference>
<evidence type="ECO:0000256" key="2">
    <source>
        <dbReference type="ARBA" id="ARBA00023015"/>
    </source>
</evidence>
<keyword evidence="2" id="KW-0805">Transcription regulation</keyword>
<proteinExistence type="inferred from homology"/>
<dbReference type="RefSeq" id="WP_124685427.1">
    <property type="nucleotide sequence ID" value="NZ_CP033970.1"/>
</dbReference>
<dbReference type="Pfam" id="PF00126">
    <property type="entry name" value="HTH_1"/>
    <property type="match status" value="1"/>
</dbReference>
<dbReference type="PROSITE" id="PS50931">
    <property type="entry name" value="HTH_LYSR"/>
    <property type="match status" value="1"/>
</dbReference>
<feature type="domain" description="HTH lysR-type" evidence="5">
    <location>
        <begin position="48"/>
        <end position="105"/>
    </location>
</feature>
<evidence type="ECO:0000256" key="4">
    <source>
        <dbReference type="SAM" id="MobiDB-lite"/>
    </source>
</evidence>
<evidence type="ECO:0000256" key="3">
    <source>
        <dbReference type="ARBA" id="ARBA00023163"/>
    </source>
</evidence>
<reference evidence="7" key="1">
    <citation type="submission" date="2018-11" db="EMBL/GenBank/DDBJ databases">
        <title>FDA dAtabase for Regulatory Grade micrObial Sequences (FDA-ARGOS): Supporting development and validation of Infectious Disease Dx tests.</title>
        <authorList>
            <person name="Goldberg B."/>
            <person name="Campos J."/>
            <person name="Tallon L."/>
            <person name="Sadzewicz L."/>
            <person name="Zhao X."/>
            <person name="Vavikolanu K."/>
            <person name="Mehta A."/>
            <person name="Aluvathingal J."/>
            <person name="Nadendla S."/>
            <person name="Geyer C."/>
            <person name="Nandy P."/>
            <person name="Yan Y."/>
            <person name="Sichtig H."/>
        </authorList>
    </citation>
    <scope>NUCLEOTIDE SEQUENCE [LARGE SCALE GENOMIC DNA]</scope>
    <source>
        <strain evidence="7">FDAARGOS_614</strain>
    </source>
</reference>
<dbReference type="SUPFAM" id="SSF46785">
    <property type="entry name" value="Winged helix' DNA-binding domain"/>
    <property type="match status" value="1"/>
</dbReference>
<organism evidence="6 7">
    <name type="scientific">Cupriavidus pauculus</name>
    <dbReference type="NCBI Taxonomy" id="82633"/>
    <lineage>
        <taxon>Bacteria</taxon>
        <taxon>Pseudomonadati</taxon>
        <taxon>Pseudomonadota</taxon>
        <taxon>Betaproteobacteria</taxon>
        <taxon>Burkholderiales</taxon>
        <taxon>Burkholderiaceae</taxon>
        <taxon>Cupriavidus</taxon>
    </lineage>
</organism>
<evidence type="ECO:0000313" key="7">
    <source>
        <dbReference type="Proteomes" id="UP000270411"/>
    </source>
</evidence>
<comment type="similarity">
    <text evidence="1">Belongs to the LysR transcriptional regulatory family.</text>
</comment>
<evidence type="ECO:0000313" key="6">
    <source>
        <dbReference type="EMBL" id="AZG15694.1"/>
    </source>
</evidence>
<gene>
    <name evidence="6" type="ORF">EHF44_19715</name>
</gene>
<dbReference type="AlphaFoldDB" id="A0A3G8H5G6"/>
<dbReference type="GO" id="GO:0000976">
    <property type="term" value="F:transcription cis-regulatory region binding"/>
    <property type="evidence" value="ECO:0007669"/>
    <property type="project" value="TreeGrafter"/>
</dbReference>
<feature type="region of interest" description="Disordered" evidence="4">
    <location>
        <begin position="1"/>
        <end position="21"/>
    </location>
</feature>
<protein>
    <submittedName>
        <fullName evidence="6">LysR family transcriptional regulator</fullName>
    </submittedName>
</protein>
<dbReference type="InterPro" id="IPR000847">
    <property type="entry name" value="LysR_HTH_N"/>
</dbReference>